<proteinExistence type="predicted"/>
<dbReference type="EMBL" id="JAULJE010000009">
    <property type="protein sequence ID" value="KAK1339218.1"/>
    <property type="molecule type" value="Genomic_DNA"/>
</dbReference>
<organism evidence="2 3">
    <name type="scientific">Cnephaeus nilssonii</name>
    <name type="common">Northern bat</name>
    <name type="synonym">Eptesicus nilssonii</name>
    <dbReference type="NCBI Taxonomy" id="3371016"/>
    <lineage>
        <taxon>Eukaryota</taxon>
        <taxon>Metazoa</taxon>
        <taxon>Chordata</taxon>
        <taxon>Craniata</taxon>
        <taxon>Vertebrata</taxon>
        <taxon>Euteleostomi</taxon>
        <taxon>Mammalia</taxon>
        <taxon>Eutheria</taxon>
        <taxon>Laurasiatheria</taxon>
        <taxon>Chiroptera</taxon>
        <taxon>Yangochiroptera</taxon>
        <taxon>Vespertilionidae</taxon>
        <taxon>Cnephaeus</taxon>
    </lineage>
</organism>
<dbReference type="Proteomes" id="UP001177744">
    <property type="component" value="Unassembled WGS sequence"/>
</dbReference>
<feature type="region of interest" description="Disordered" evidence="1">
    <location>
        <begin position="68"/>
        <end position="90"/>
    </location>
</feature>
<feature type="region of interest" description="Disordered" evidence="1">
    <location>
        <begin position="194"/>
        <end position="213"/>
    </location>
</feature>
<dbReference type="AlphaFoldDB" id="A0AA40HXP6"/>
<comment type="caution">
    <text evidence="2">The sequence shown here is derived from an EMBL/GenBank/DDBJ whole genome shotgun (WGS) entry which is preliminary data.</text>
</comment>
<reference evidence="2" key="1">
    <citation type="submission" date="2023-06" db="EMBL/GenBank/DDBJ databases">
        <title>Reference genome for the Northern bat (Eptesicus nilssonii), a most northern bat species.</title>
        <authorList>
            <person name="Laine V.N."/>
            <person name="Pulliainen A.T."/>
            <person name="Lilley T.M."/>
        </authorList>
    </citation>
    <scope>NUCLEOTIDE SEQUENCE</scope>
    <source>
        <strain evidence="2">BLF_Eptnil</strain>
        <tissue evidence="2">Kidney</tissue>
    </source>
</reference>
<feature type="compositionally biased region" description="Polar residues" evidence="1">
    <location>
        <begin position="32"/>
        <end position="46"/>
    </location>
</feature>
<feature type="region of interest" description="Disordered" evidence="1">
    <location>
        <begin position="13"/>
        <end position="48"/>
    </location>
</feature>
<name>A0AA40HXP6_CNENI</name>
<evidence type="ECO:0000313" key="2">
    <source>
        <dbReference type="EMBL" id="KAK1339218.1"/>
    </source>
</evidence>
<evidence type="ECO:0000256" key="1">
    <source>
        <dbReference type="SAM" id="MobiDB-lite"/>
    </source>
</evidence>
<protein>
    <submittedName>
        <fullName evidence="2">Uncharacterized protein</fullName>
    </submittedName>
</protein>
<keyword evidence="3" id="KW-1185">Reference proteome</keyword>
<evidence type="ECO:0000313" key="3">
    <source>
        <dbReference type="Proteomes" id="UP001177744"/>
    </source>
</evidence>
<gene>
    <name evidence="2" type="ORF">QTO34_019895</name>
</gene>
<sequence length="502" mass="53176">MVTAILLVDSTDSLPYIGRGPGGKELPVAPAASQQGLSPQSDNLQEAESCHRTRANDAAVAHVAPKFSGLPQSGWHKPVRPSQEDDPPPSTFLKDYQKVLGTEKAPRCAQGRTPASLRWIAGADPQLPAIHGFLVGVACGCSEAPLPPLVARHVLRCPLVVSAHHKQNRTQTCYSTCIPYQSEWDQAENRQSNIPEGSRITRGHRGWQQHRLTRETRPRQDPLLLTPGDWDTAICCRFALHLPPPPAPSPNCSHRTPGLTPPPLLRGGQVPGPRGCVPTPLAEAPRPAPAPGRLLTVPVHRVAFSLGQIHLVEAAPHTHPLDVHQLLHLGLAPGGARDEAAGAVLVVLVVVVVPPEAGGRARWGGPAAHMATVRGRGLGWATRGLQQGPEGELDAERVVADEGLPGLLVLLVEPAHLLRAQLRHHLVAVPGGRAAGPGALPLPETPSRSPAAPRVRRHQRRRLRRLQGQGAAAAALALAVVAQRGAGLGRAEVIVLVTEAGV</sequence>
<feature type="region of interest" description="Disordered" evidence="1">
    <location>
        <begin position="435"/>
        <end position="456"/>
    </location>
</feature>
<feature type="compositionally biased region" description="Low complexity" evidence="1">
    <location>
        <begin position="435"/>
        <end position="453"/>
    </location>
</feature>
<accession>A0AA40HXP6</accession>